<protein>
    <submittedName>
        <fullName evidence="1">Uncharacterized protein</fullName>
    </submittedName>
</protein>
<dbReference type="EMBL" id="BK014866">
    <property type="protein sequence ID" value="DAD79471.1"/>
    <property type="molecule type" value="Genomic_DNA"/>
</dbReference>
<sequence length="282" mass="30374">MAIDFRECAGVAQFNTGTSKCLLDPGKVKAIILTMHGYKLPENATAELLEAACHDDRPNRIFPIKTIIEYAPSGGEANKNATGYGPTKITSYSAKDDVWTVDEYDASLKANLMAAKGVAFDAYFVDDNNVVYGMNDGTGILAGIPLSGVYPGGQDWDSSGTEANLTVGTMFKDYEKYVKNADYKVYKFDVVEALKGLVYVELVKLDTGENNYKLREHFGGLDVTSFFGATLAEGATTCFDGSVSAVKYENGNLVITATGTPSLKSPKVLQENGVVGIEQWVS</sequence>
<reference evidence="1" key="1">
    <citation type="journal article" date="2021" name="Proc. Natl. Acad. Sci. U.S.A.">
        <title>A Catalog of Tens of Thousands of Viruses from Human Metagenomes Reveals Hidden Associations with Chronic Diseases.</title>
        <authorList>
            <person name="Tisza M.J."/>
            <person name="Buck C.B."/>
        </authorList>
    </citation>
    <scope>NUCLEOTIDE SEQUENCE</scope>
    <source>
        <strain evidence="1">Cth2T2</strain>
    </source>
</reference>
<organism evidence="1">
    <name type="scientific">Myoviridae sp. cth2T2</name>
    <dbReference type="NCBI Taxonomy" id="2826683"/>
    <lineage>
        <taxon>Viruses</taxon>
        <taxon>Duplodnaviria</taxon>
        <taxon>Heunggongvirae</taxon>
        <taxon>Uroviricota</taxon>
        <taxon>Caudoviricetes</taxon>
    </lineage>
</organism>
<accession>A0A8S5MBL5</accession>
<name>A0A8S5MBL5_9CAUD</name>
<evidence type="ECO:0000313" key="1">
    <source>
        <dbReference type="EMBL" id="DAD79471.1"/>
    </source>
</evidence>
<proteinExistence type="predicted"/>